<dbReference type="AlphaFoldDB" id="A0A5E4PHE7"/>
<dbReference type="Gene3D" id="3.40.50.10240">
    <property type="entry name" value="Thiamin pyrophosphokinase, catalytic domain"/>
    <property type="match status" value="1"/>
</dbReference>
<dbReference type="GO" id="GO:0004788">
    <property type="term" value="F:thiamine diphosphokinase activity"/>
    <property type="evidence" value="ECO:0007669"/>
    <property type="project" value="InterPro"/>
</dbReference>
<protein>
    <recommendedName>
        <fullName evidence="5">Thiamin pyrophosphokinase catalytic domain-containing protein</fullName>
    </recommendedName>
</protein>
<dbReference type="InterPro" id="IPR036371">
    <property type="entry name" value="TPK_B1-bd_sf"/>
</dbReference>
<evidence type="ECO:0000313" key="7">
    <source>
        <dbReference type="Proteomes" id="UP000324194"/>
    </source>
</evidence>
<keyword evidence="4" id="KW-0067">ATP-binding</keyword>
<dbReference type="EMBL" id="LR699119">
    <property type="protein sequence ID" value="VVC76450.1"/>
    <property type="molecule type" value="Genomic_DNA"/>
</dbReference>
<dbReference type="GO" id="GO:0005524">
    <property type="term" value="F:ATP binding"/>
    <property type="evidence" value="ECO:0007669"/>
    <property type="project" value="UniProtKB-KW"/>
</dbReference>
<dbReference type="Proteomes" id="UP000324194">
    <property type="component" value="Chromosome 1"/>
</dbReference>
<dbReference type="SUPFAM" id="SSF63862">
    <property type="entry name" value="Thiamin pyrophosphokinase, substrate-binding domain"/>
    <property type="match status" value="1"/>
</dbReference>
<dbReference type="PANTHER" id="PTHR41299">
    <property type="entry name" value="THIAMINE PYROPHOSPHOKINASE"/>
    <property type="match status" value="1"/>
</dbReference>
<dbReference type="InterPro" id="IPR053149">
    <property type="entry name" value="TPK"/>
</dbReference>
<evidence type="ECO:0000256" key="4">
    <source>
        <dbReference type="ARBA" id="ARBA00022840"/>
    </source>
</evidence>
<sequence>MKDYLIVADGNFLAREILEEAAQNKTIIALDAAADKLARIGILPDILLGDFDCDTEAHAAYWGIRETFSRLDDNTSPYVGNHGVTIVPRKNQNLTDLIKAIRYSDEHQAASITLICATGGRLDHHEAALRSLRSEYKKERPLILHTEQQTLCYAKNDTCVIPGVSGDKCAILAFPQGMFTSEGLVYDVTDYKLEFGYSESYANALKNSRAIVTITGEALLMLPPQLQAQRNFMQMSEIEQIKMLLRDATAILPNT</sequence>
<dbReference type="SUPFAM" id="SSF63999">
    <property type="entry name" value="Thiamin pyrophosphokinase, catalytic domain"/>
    <property type="match status" value="1"/>
</dbReference>
<feature type="domain" description="Thiamin pyrophosphokinase catalytic" evidence="5">
    <location>
        <begin position="22"/>
        <end position="142"/>
    </location>
</feature>
<accession>A0A5E4PHE7</accession>
<proteinExistence type="predicted"/>
<dbReference type="GO" id="GO:0016301">
    <property type="term" value="F:kinase activity"/>
    <property type="evidence" value="ECO:0007669"/>
    <property type="project" value="UniProtKB-KW"/>
</dbReference>
<dbReference type="GO" id="GO:0009229">
    <property type="term" value="P:thiamine diphosphate biosynthetic process"/>
    <property type="evidence" value="ECO:0007669"/>
    <property type="project" value="InterPro"/>
</dbReference>
<dbReference type="InterPro" id="IPR007371">
    <property type="entry name" value="TPK_catalytic"/>
</dbReference>
<evidence type="ECO:0000256" key="1">
    <source>
        <dbReference type="ARBA" id="ARBA00022679"/>
    </source>
</evidence>
<evidence type="ECO:0000256" key="2">
    <source>
        <dbReference type="ARBA" id="ARBA00022741"/>
    </source>
</evidence>
<keyword evidence="2" id="KW-0547">Nucleotide-binding</keyword>
<evidence type="ECO:0000256" key="3">
    <source>
        <dbReference type="ARBA" id="ARBA00022777"/>
    </source>
</evidence>
<evidence type="ECO:0000259" key="5">
    <source>
        <dbReference type="Pfam" id="PF04263"/>
    </source>
</evidence>
<dbReference type="KEGG" id="asip:AQUSIP_17630"/>
<dbReference type="InterPro" id="IPR036759">
    <property type="entry name" value="TPK_catalytic_sf"/>
</dbReference>
<dbReference type="Pfam" id="PF04263">
    <property type="entry name" value="TPK_catalytic"/>
    <property type="match status" value="1"/>
</dbReference>
<dbReference type="OrthoDB" id="7057856at2"/>
<reference evidence="6 7" key="1">
    <citation type="submission" date="2019-08" db="EMBL/GenBank/DDBJ databases">
        <authorList>
            <person name="Guy L."/>
        </authorList>
    </citation>
    <scope>NUCLEOTIDE SEQUENCE [LARGE SCALE GENOMIC DNA]</scope>
    <source>
        <strain evidence="6 7">SGT-108</strain>
    </source>
</reference>
<dbReference type="PANTHER" id="PTHR41299:SF1">
    <property type="entry name" value="THIAMINE PYROPHOSPHOKINASE"/>
    <property type="match status" value="1"/>
</dbReference>
<name>A0A5E4PHE7_9COXI</name>
<keyword evidence="3" id="KW-0418">Kinase</keyword>
<keyword evidence="1" id="KW-0808">Transferase</keyword>
<dbReference type="RefSeq" id="WP_148339749.1">
    <property type="nucleotide sequence ID" value="NZ_LR699119.1"/>
</dbReference>
<keyword evidence="7" id="KW-1185">Reference proteome</keyword>
<organism evidence="6 7">
    <name type="scientific">Aquicella siphonis</name>
    <dbReference type="NCBI Taxonomy" id="254247"/>
    <lineage>
        <taxon>Bacteria</taxon>
        <taxon>Pseudomonadati</taxon>
        <taxon>Pseudomonadota</taxon>
        <taxon>Gammaproteobacteria</taxon>
        <taxon>Legionellales</taxon>
        <taxon>Coxiellaceae</taxon>
        <taxon>Aquicella</taxon>
    </lineage>
</organism>
<evidence type="ECO:0000313" key="6">
    <source>
        <dbReference type="EMBL" id="VVC76450.1"/>
    </source>
</evidence>
<gene>
    <name evidence="6" type="ORF">AQUSIP_17630</name>
</gene>